<evidence type="ECO:0000256" key="2">
    <source>
        <dbReference type="SAM" id="Phobius"/>
    </source>
</evidence>
<dbReference type="Proteomes" id="UP001321486">
    <property type="component" value="Chromosome"/>
</dbReference>
<sequence length="260" mass="24262">MSAAGRRGGGAAGAGAAGGGAAGAGTAGAGTAGAGTAGGGAAGGGTAGAGTAGGGAAGGPIASRGGGSGGSATGSRTTSRRFGRAQGFPVIGPTVPAALLTTLTACVGLAASWFVIGLSGWLVIALLLVLGAAAVPRGPFAAILSVLLAAALVIDGFDGYTGRFVLLLAAVHLLLVVGSLSAWLPLRAHVQLTLLRAPLLRYLAVQVVAQAVSFVVVTFVAPAGGAGPGAGAVWLGIVGAAAALALALVVLVPALLRPAR</sequence>
<reference evidence="4" key="1">
    <citation type="journal article" date="2019" name="Int. J. Syst. Evol. Microbiol.">
        <title>The Global Catalogue of Microorganisms (GCM) 10K type strain sequencing project: providing services to taxonomists for standard genome sequencing and annotation.</title>
        <authorList>
            <consortium name="The Broad Institute Genomics Platform"/>
            <consortium name="The Broad Institute Genome Sequencing Center for Infectious Disease"/>
            <person name="Wu L."/>
            <person name="Ma J."/>
        </authorList>
    </citation>
    <scope>NUCLEOTIDE SEQUENCE [LARGE SCALE GENOMIC DNA]</scope>
    <source>
        <strain evidence="4">NBRC 108728</strain>
    </source>
</reference>
<feature type="transmembrane region" description="Helical" evidence="2">
    <location>
        <begin position="233"/>
        <end position="256"/>
    </location>
</feature>
<feature type="transmembrane region" description="Helical" evidence="2">
    <location>
        <begin position="111"/>
        <end position="133"/>
    </location>
</feature>
<accession>A0ABN6XWH7</accession>
<evidence type="ECO:0000313" key="3">
    <source>
        <dbReference type="EMBL" id="BDZ48020.1"/>
    </source>
</evidence>
<evidence type="ECO:0000256" key="1">
    <source>
        <dbReference type="SAM" id="MobiDB-lite"/>
    </source>
</evidence>
<feature type="transmembrane region" description="Helical" evidence="2">
    <location>
        <begin position="198"/>
        <end position="221"/>
    </location>
</feature>
<feature type="transmembrane region" description="Helical" evidence="2">
    <location>
        <begin position="85"/>
        <end position="105"/>
    </location>
</feature>
<protein>
    <recommendedName>
        <fullName evidence="5">Rod shape-determining protein MreD</fullName>
    </recommendedName>
</protein>
<gene>
    <name evidence="3" type="ORF">GCM10025867_02610</name>
</gene>
<name>A0ABN6XWH7_9MICO</name>
<dbReference type="RefSeq" id="WP_286345073.1">
    <property type="nucleotide sequence ID" value="NZ_AP027732.1"/>
</dbReference>
<dbReference type="EMBL" id="AP027732">
    <property type="protein sequence ID" value="BDZ48020.1"/>
    <property type="molecule type" value="Genomic_DNA"/>
</dbReference>
<feature type="region of interest" description="Disordered" evidence="1">
    <location>
        <begin position="60"/>
        <end position="79"/>
    </location>
</feature>
<organism evidence="3 4">
    <name type="scientific">Frondihabitans sucicola</name>
    <dbReference type="NCBI Taxonomy" id="1268041"/>
    <lineage>
        <taxon>Bacteria</taxon>
        <taxon>Bacillati</taxon>
        <taxon>Actinomycetota</taxon>
        <taxon>Actinomycetes</taxon>
        <taxon>Micrococcales</taxon>
        <taxon>Microbacteriaceae</taxon>
        <taxon>Frondihabitans</taxon>
    </lineage>
</organism>
<proteinExistence type="predicted"/>
<feature type="compositionally biased region" description="Gly residues" evidence="1">
    <location>
        <begin position="60"/>
        <end position="72"/>
    </location>
</feature>
<keyword evidence="2" id="KW-0812">Transmembrane</keyword>
<evidence type="ECO:0000313" key="4">
    <source>
        <dbReference type="Proteomes" id="UP001321486"/>
    </source>
</evidence>
<keyword evidence="4" id="KW-1185">Reference proteome</keyword>
<keyword evidence="2" id="KW-0472">Membrane</keyword>
<feature type="transmembrane region" description="Helical" evidence="2">
    <location>
        <begin position="140"/>
        <end position="157"/>
    </location>
</feature>
<feature type="transmembrane region" description="Helical" evidence="2">
    <location>
        <begin position="163"/>
        <end position="186"/>
    </location>
</feature>
<evidence type="ECO:0008006" key="5">
    <source>
        <dbReference type="Google" id="ProtNLM"/>
    </source>
</evidence>
<keyword evidence="2" id="KW-1133">Transmembrane helix</keyword>